<evidence type="ECO:0000256" key="4">
    <source>
        <dbReference type="ARBA" id="ARBA00021520"/>
    </source>
</evidence>
<dbReference type="GO" id="GO:0005794">
    <property type="term" value="C:Golgi apparatus"/>
    <property type="evidence" value="ECO:0007669"/>
    <property type="project" value="UniProtKB-SubCell"/>
</dbReference>
<organism evidence="10">
    <name type="scientific">Nyssomyia neivai</name>
    <dbReference type="NCBI Taxonomy" id="330878"/>
    <lineage>
        <taxon>Eukaryota</taxon>
        <taxon>Metazoa</taxon>
        <taxon>Ecdysozoa</taxon>
        <taxon>Arthropoda</taxon>
        <taxon>Hexapoda</taxon>
        <taxon>Insecta</taxon>
        <taxon>Pterygota</taxon>
        <taxon>Neoptera</taxon>
        <taxon>Endopterygota</taxon>
        <taxon>Diptera</taxon>
        <taxon>Nematocera</taxon>
        <taxon>Psychodoidea</taxon>
        <taxon>Psychodidae</taxon>
        <taxon>Nyssomyia</taxon>
    </lineage>
</organism>
<keyword evidence="7" id="KW-0333">Golgi apparatus</keyword>
<dbReference type="Pfam" id="PF11817">
    <property type="entry name" value="Foie-gras_1"/>
    <property type="match status" value="1"/>
</dbReference>
<reference evidence="10" key="1">
    <citation type="submission" date="2016-12" db="EMBL/GenBank/DDBJ databases">
        <title>An insight into the sialome and mialome of the sand fly, Nyssomyia neivai.</title>
        <authorList>
            <person name="Sebastian V."/>
            <person name="Goulart T.M."/>
            <person name="Oliveira W."/>
            <person name="Calvo E."/>
            <person name="Oliveira L.F."/>
            <person name="Pinto M.C."/>
            <person name="Rosselino A.M."/>
            <person name="Ribeiro J.M."/>
        </authorList>
    </citation>
    <scope>NUCLEOTIDE SEQUENCE</scope>
</reference>
<evidence type="ECO:0000256" key="7">
    <source>
        <dbReference type="ARBA" id="ARBA00023034"/>
    </source>
</evidence>
<evidence type="ECO:0000313" key="10">
    <source>
        <dbReference type="EMBL" id="JAV02704.1"/>
    </source>
</evidence>
<comment type="similarity">
    <text evidence="3">Belongs to the TRAPPC11 family.</text>
</comment>
<dbReference type="GO" id="GO:0016192">
    <property type="term" value="P:vesicle-mediated transport"/>
    <property type="evidence" value="ECO:0007669"/>
    <property type="project" value="UniProtKB-KW"/>
</dbReference>
<proteinExistence type="inferred from homology"/>
<comment type="subcellular location">
    <subcellularLocation>
        <location evidence="2">Golgi apparatus</location>
        <location evidence="2">cis-Golgi network</location>
    </subcellularLocation>
</comment>
<evidence type="ECO:0000256" key="1">
    <source>
        <dbReference type="ARBA" id="ARBA00001995"/>
    </source>
</evidence>
<accession>A0A1L8D8Q6</accession>
<dbReference type="InterPro" id="IPR025876">
    <property type="entry name" value="TRAPPC11_C"/>
</dbReference>
<evidence type="ECO:0000256" key="3">
    <source>
        <dbReference type="ARBA" id="ARBA00007051"/>
    </source>
</evidence>
<dbReference type="PANTHER" id="PTHR14374:SF0">
    <property type="entry name" value="TRAFFICKING PROTEIN PARTICLE COMPLEX SUBUNIT 11"/>
    <property type="match status" value="1"/>
</dbReference>
<dbReference type="AlphaFoldDB" id="A0A1L8D8Q6"/>
<protein>
    <recommendedName>
        <fullName evidence="4">Trafficking protein particle complex subunit 11</fullName>
    </recommendedName>
</protein>
<keyword evidence="5" id="KW-0813">Transport</keyword>
<keyword evidence="6" id="KW-0931">ER-Golgi transport</keyword>
<evidence type="ECO:0000259" key="8">
    <source>
        <dbReference type="Pfam" id="PF11817"/>
    </source>
</evidence>
<feature type="domain" description="Trafficking protein particle complex subunit 11" evidence="8">
    <location>
        <begin position="261"/>
        <end position="509"/>
    </location>
</feature>
<comment type="function">
    <text evidence="1">Involved in endoplasmic reticulum to Golgi apparatus trafficking at a very early stage.</text>
</comment>
<evidence type="ECO:0000256" key="5">
    <source>
        <dbReference type="ARBA" id="ARBA00022448"/>
    </source>
</evidence>
<evidence type="ECO:0000256" key="2">
    <source>
        <dbReference type="ARBA" id="ARBA00004222"/>
    </source>
</evidence>
<name>A0A1L8D8Q6_9DIPT</name>
<dbReference type="PANTHER" id="PTHR14374">
    <property type="entry name" value="FOIE GRAS"/>
    <property type="match status" value="1"/>
</dbReference>
<dbReference type="Pfam" id="PF12742">
    <property type="entry name" value="Gryzun-like"/>
    <property type="match status" value="1"/>
</dbReference>
<sequence>MDCSVLPPELTATPQPLIGFCGLDTAKNPVHKSIWDAFNSNRKNDRLQLQFKLIPPNYEFPVSKPKRQSYEWYHPKGILKRNWILKHLHILPAVVITFHSIELSDPTWSEKQLQCTSAVQSLRNSLQGRLSRLAIVLIQSGMSGRATGDELVTTERISSLASACDVSPKMIFVLNHSDHLMGHILRLESAFLDVAQSYYTQIIKQVKLHRDQLSANHQVLKIRHQFKLGFMSEMLHDFTTALKYYTQAYVILEDIRVVDTNCTEIKTVAGFLSYKRSRLMFKMNVPRDAITQFNAHIELYKGKAGSRELLFEHYGWLCVQFSSFGDLFCDAIKGGLPALQTQHPGIYYFRAAEFTAKRNEAYINCSKCTTVQQVDKNTGNILYSDFFGVRGNKTGEMVNEQNILNLLYANEKDFNHSGAIISYLGQAMAQYKIYKCLRFRKKLAVNMAEEYLKSGDHAKALTLFSLMLSDYRTDKWYKIFTEVLMKTFLSAYYSASVPDYVSCSIEAMSPRILTTHTERIAILENLWRVFQGVIPTSIQQPPTVDVTQAWEHALDKFTEPVIVDLDKISDLFACDVSFAENQALFDENIAIELHIKSLAEVPLKIRGISVVLNSPKLSVKLKAKKILQFKPNSTEGEEVKEPELMVIPETSYRAVFSVDPRQFTENDKLTIGRVELQIGTAKRFAVLLKSTTLNQQQVFKDKLSSYEASRANNTSCYIVPSYQMAAQVNLSDEPMLMNEFYRVVVNLLNNFDSCLENVGLSVTVPIHLRNKVFLTTDITEPRKTLYSTIQIDIGDKALQSSTSLVYYVISLVRGNIELTQKMWYQITSLTSTEGEPLGFTGEKFVPFDTESPTHQKTQEREGGVNNNNIKIEYGDDCVRKTKEDTIMIPCQDEIQLTATYYTLNRKVLFKAYQDEDFILRIQMEVKATCGIDILDVTLLTGDNIKARDSVKYPKICGKALKCGTRLEDSRIISVQNKKDDLAIIMRYMNINHPSLVNPTKDEPFKSAIPAPKENVSQVVAPVIKSIYGKTTETRVQDKDVANETGCEALGVYVVRWRRTNSTAVNESKFSISGLEVIEPKLNIYCFILEKVYVRVPFELRIQVKNPGSKILSLQATLDNSDSFMFSGHRQLNVSIFSYATHDLIFILYPLKSGWQSIPQLFLKYLTGGSDGAKEEITQSELNLYVQRWMPKRVFVHPPHRVAE</sequence>
<dbReference type="EMBL" id="GFDF01011380">
    <property type="protein sequence ID" value="JAV02704.1"/>
    <property type="molecule type" value="Transcribed_RNA"/>
</dbReference>
<evidence type="ECO:0000259" key="9">
    <source>
        <dbReference type="Pfam" id="PF12742"/>
    </source>
</evidence>
<feature type="domain" description="Trafficking protein particle complex subunit 11 C-terminal" evidence="9">
    <location>
        <begin position="1118"/>
        <end position="1161"/>
    </location>
</feature>
<evidence type="ECO:0000256" key="6">
    <source>
        <dbReference type="ARBA" id="ARBA00022892"/>
    </source>
</evidence>
<dbReference type="InterPro" id="IPR021773">
    <property type="entry name" value="TPC11"/>
</dbReference>